<reference evidence="1 2" key="1">
    <citation type="submission" date="2015-09" db="EMBL/GenBank/DDBJ databases">
        <title>Genome sequence, genome mining and natural product profiling of a biocontrol bacterium Streptomyces malaysiensis F913.</title>
        <authorList>
            <person name="Xu Y."/>
            <person name="Wei J."/>
            <person name="Xie J."/>
            <person name="Li T."/>
            <person name="Zhou Z."/>
        </authorList>
    </citation>
    <scope>NUCLEOTIDE SEQUENCE [LARGE SCALE GENOMIC DNA]</scope>
    <source>
        <strain evidence="1 2">F913</strain>
    </source>
</reference>
<keyword evidence="2" id="KW-1185">Reference proteome</keyword>
<name>A0A2J7YPY2_STRMQ</name>
<evidence type="ECO:0000313" key="2">
    <source>
        <dbReference type="Proteomes" id="UP000236520"/>
    </source>
</evidence>
<proteinExistence type="predicted"/>
<gene>
    <name evidence="1" type="ORF">SMF913_25545</name>
</gene>
<sequence length="48" mass="5104">MERDPAEVTLHVGVRGQGRLHTHLQATGTLTDGTTVNSGAVDYHFTVG</sequence>
<organism evidence="1 2">
    <name type="scientific">Streptomyces malaysiensis</name>
    <dbReference type="NCBI Taxonomy" id="92644"/>
    <lineage>
        <taxon>Bacteria</taxon>
        <taxon>Bacillati</taxon>
        <taxon>Actinomycetota</taxon>
        <taxon>Actinomycetes</taxon>
        <taxon>Kitasatosporales</taxon>
        <taxon>Streptomycetaceae</taxon>
        <taxon>Streptomyces</taxon>
        <taxon>Streptomyces violaceusniger group</taxon>
    </lineage>
</organism>
<dbReference type="EMBL" id="LJIW01000002">
    <property type="protein sequence ID" value="PNG90080.1"/>
    <property type="molecule type" value="Genomic_DNA"/>
</dbReference>
<comment type="caution">
    <text evidence="1">The sequence shown here is derived from an EMBL/GenBank/DDBJ whole genome shotgun (WGS) entry which is preliminary data.</text>
</comment>
<dbReference type="Proteomes" id="UP000236520">
    <property type="component" value="Unassembled WGS sequence"/>
</dbReference>
<accession>A0A2J7YPY2</accession>
<evidence type="ECO:0000313" key="1">
    <source>
        <dbReference type="EMBL" id="PNG90080.1"/>
    </source>
</evidence>
<protein>
    <submittedName>
        <fullName evidence="1">Uncharacterized protein</fullName>
    </submittedName>
</protein>
<dbReference type="AlphaFoldDB" id="A0A2J7YPY2"/>